<dbReference type="Proteomes" id="UP000028091">
    <property type="component" value="Unassembled WGS sequence"/>
</dbReference>
<evidence type="ECO:0000313" key="7">
    <source>
        <dbReference type="Proteomes" id="UP000028091"/>
    </source>
</evidence>
<gene>
    <name evidence="6" type="ORF">BA70_10430</name>
</gene>
<evidence type="ECO:0000256" key="3">
    <source>
        <dbReference type="PIRSR" id="PIRSR028757-1"/>
    </source>
</evidence>
<sequence>MHTPSPLKKGDHIRVIAPSRSASILSEEGMSQAKKHLETLGFTVSFGKHVFECDLHSSSSIEHRVSDLHEAFSNDKVDGILTAIGGFNCNELLPYIDYDLIRQHPKVLCGYSDITALASAITARCDVVTYSGPHFSSFQMEQGQEEQSAMFQACLMNGGEPFDVIPSTKWSDDAWYLDQTNRQFHPTKWKIYQEGTAEGTLYGGNLCTLNLLQGTSFMPHIKDAILFVEDDDLVFPEMFARDLTSLLQHAESIKGLIIGRFQKKSEMTEEHMRFILDKHPMLKHIPVIYDVDIGHTQPVFTLPIGGSAQLTCKNGDVKLRIYS</sequence>
<accession>A0A081LE65</accession>
<comment type="similarity">
    <text evidence="1">Belongs to the peptidase S66 family.</text>
</comment>
<evidence type="ECO:0000259" key="4">
    <source>
        <dbReference type="Pfam" id="PF02016"/>
    </source>
</evidence>
<comment type="caution">
    <text evidence="6">The sequence shown here is derived from an EMBL/GenBank/DDBJ whole genome shotgun (WGS) entry which is preliminary data.</text>
</comment>
<name>A0A081LE65_9BACI</name>
<evidence type="ECO:0000256" key="1">
    <source>
        <dbReference type="ARBA" id="ARBA00010233"/>
    </source>
</evidence>
<proteinExistence type="inferred from homology"/>
<dbReference type="InterPro" id="IPR040449">
    <property type="entry name" value="Peptidase_S66_N"/>
</dbReference>
<feature type="domain" description="LD-carboxypeptidase N-terminal" evidence="4">
    <location>
        <begin position="13"/>
        <end position="132"/>
    </location>
</feature>
<dbReference type="Pfam" id="PF17676">
    <property type="entry name" value="Peptidase_S66C"/>
    <property type="match status" value="1"/>
</dbReference>
<dbReference type="InterPro" id="IPR027461">
    <property type="entry name" value="Carboxypeptidase_A_C_sf"/>
</dbReference>
<dbReference type="EMBL" id="JOTP01000003">
    <property type="protein sequence ID" value="KEP27541.1"/>
    <property type="molecule type" value="Genomic_DNA"/>
</dbReference>
<dbReference type="PANTHER" id="PTHR30237:SF6">
    <property type="entry name" value="CARBOXYPEPTIDASE YOCD-RELATED"/>
    <property type="match status" value="1"/>
</dbReference>
<evidence type="ECO:0000259" key="5">
    <source>
        <dbReference type="Pfam" id="PF17676"/>
    </source>
</evidence>
<dbReference type="PIRSF" id="PIRSF028757">
    <property type="entry name" value="LD-carboxypeptidase"/>
    <property type="match status" value="1"/>
</dbReference>
<feature type="active site" description="Nucleophile" evidence="3">
    <location>
        <position position="112"/>
    </location>
</feature>
<reference evidence="6 7" key="1">
    <citation type="submission" date="2012-09" db="EMBL/GenBank/DDBJ databases">
        <title>Genome Sequence of Bacillus sp. DW5-4.</title>
        <authorList>
            <person name="Lai Q."/>
            <person name="Liu Y."/>
            <person name="Shao Z."/>
        </authorList>
    </citation>
    <scope>NUCLEOTIDE SEQUENCE [LARGE SCALE GENOMIC DNA]</scope>
    <source>
        <strain evidence="6 7">DW5-4</strain>
    </source>
</reference>
<dbReference type="InterPro" id="IPR040921">
    <property type="entry name" value="Peptidase_S66C"/>
</dbReference>
<dbReference type="AlphaFoldDB" id="A0A081LE65"/>
<keyword evidence="2" id="KW-0378">Hydrolase</keyword>
<dbReference type="RefSeq" id="WP_034318221.1">
    <property type="nucleotide sequence ID" value="NZ_JOTP01000003.1"/>
</dbReference>
<feature type="active site" description="Charge relay system" evidence="3">
    <location>
        <position position="229"/>
    </location>
</feature>
<feature type="domain" description="LD-carboxypeptidase C-terminal" evidence="5">
    <location>
        <begin position="198"/>
        <end position="310"/>
    </location>
</feature>
<dbReference type="eggNOG" id="COG1619">
    <property type="taxonomic scope" value="Bacteria"/>
</dbReference>
<keyword evidence="7" id="KW-1185">Reference proteome</keyword>
<protein>
    <submittedName>
        <fullName evidence="6">Peptidase S66</fullName>
    </submittedName>
</protein>
<organism evidence="6 7">
    <name type="scientific">Bacillus zhangzhouensis</name>
    <dbReference type="NCBI Taxonomy" id="1178540"/>
    <lineage>
        <taxon>Bacteria</taxon>
        <taxon>Bacillati</taxon>
        <taxon>Bacillota</taxon>
        <taxon>Bacilli</taxon>
        <taxon>Bacillales</taxon>
        <taxon>Bacillaceae</taxon>
        <taxon>Bacillus</taxon>
    </lineage>
</organism>
<dbReference type="CDD" id="cd07062">
    <property type="entry name" value="Peptidase_S66_mccF_like"/>
    <property type="match status" value="1"/>
</dbReference>
<dbReference type="InterPro" id="IPR003507">
    <property type="entry name" value="S66_fam"/>
</dbReference>
<dbReference type="SUPFAM" id="SSF141986">
    <property type="entry name" value="LD-carboxypeptidase A C-terminal domain-like"/>
    <property type="match status" value="1"/>
</dbReference>
<dbReference type="OrthoDB" id="9807329at2"/>
<dbReference type="GO" id="GO:0016787">
    <property type="term" value="F:hydrolase activity"/>
    <property type="evidence" value="ECO:0007669"/>
    <property type="project" value="UniProtKB-KW"/>
</dbReference>
<feature type="active site" description="Charge relay system" evidence="3">
    <location>
        <position position="295"/>
    </location>
</feature>
<dbReference type="InterPro" id="IPR029062">
    <property type="entry name" value="Class_I_gatase-like"/>
</dbReference>
<dbReference type="Gene3D" id="3.50.30.60">
    <property type="entry name" value="LD-carboxypeptidase A C-terminal domain-like"/>
    <property type="match status" value="1"/>
</dbReference>
<dbReference type="SUPFAM" id="SSF52317">
    <property type="entry name" value="Class I glutamine amidotransferase-like"/>
    <property type="match status" value="1"/>
</dbReference>
<dbReference type="PANTHER" id="PTHR30237">
    <property type="entry name" value="MURAMOYLTETRAPEPTIDE CARBOXYPEPTIDASE"/>
    <property type="match status" value="1"/>
</dbReference>
<evidence type="ECO:0000313" key="6">
    <source>
        <dbReference type="EMBL" id="KEP27541.1"/>
    </source>
</evidence>
<dbReference type="Pfam" id="PF02016">
    <property type="entry name" value="Peptidase_S66"/>
    <property type="match status" value="1"/>
</dbReference>
<dbReference type="Gene3D" id="3.40.50.10740">
    <property type="entry name" value="Class I glutamine amidotransferase-like"/>
    <property type="match status" value="1"/>
</dbReference>
<evidence type="ECO:0000256" key="2">
    <source>
        <dbReference type="ARBA" id="ARBA00022801"/>
    </source>
</evidence>
<dbReference type="InterPro" id="IPR027478">
    <property type="entry name" value="LdcA_N"/>
</dbReference>